<dbReference type="STRING" id="1385519.N801_18535"/>
<feature type="transmembrane region" description="Helical" evidence="9">
    <location>
        <begin position="263"/>
        <end position="283"/>
    </location>
</feature>
<protein>
    <submittedName>
        <fullName evidence="10">Membrane protein</fullName>
    </submittedName>
</protein>
<evidence type="ECO:0000313" key="11">
    <source>
        <dbReference type="Proteomes" id="UP000030013"/>
    </source>
</evidence>
<feature type="transmembrane region" description="Helical" evidence="9">
    <location>
        <begin position="350"/>
        <end position="372"/>
    </location>
</feature>
<dbReference type="GO" id="GO:0015648">
    <property type="term" value="F:lipid-linked peptidoglycan transporter activity"/>
    <property type="evidence" value="ECO:0007669"/>
    <property type="project" value="TreeGrafter"/>
</dbReference>
<keyword evidence="6 9" id="KW-1133">Transmembrane helix</keyword>
<feature type="transmembrane region" description="Helical" evidence="9">
    <location>
        <begin position="303"/>
        <end position="329"/>
    </location>
</feature>
<dbReference type="RefSeq" id="WP_052112752.1">
    <property type="nucleotide sequence ID" value="NZ_AVPL01000015.1"/>
</dbReference>
<keyword evidence="7 9" id="KW-0472">Membrane</keyword>
<dbReference type="NCBIfam" id="TIGR01695">
    <property type="entry name" value="murJ_mviN"/>
    <property type="match status" value="1"/>
</dbReference>
<name>A0A0A0JZW3_9MICO</name>
<evidence type="ECO:0000256" key="6">
    <source>
        <dbReference type="ARBA" id="ARBA00022989"/>
    </source>
</evidence>
<evidence type="ECO:0000256" key="2">
    <source>
        <dbReference type="ARBA" id="ARBA00022475"/>
    </source>
</evidence>
<sequence length="565" mass="59653">MSSTRPEGAEADPEGAAAGAADARGTGDDVARNSAIMAIGTFGSRILGFVRAALLTGVVGGAVALDSFTIANSLPTQLYVLINGGLISALLIPQLTKAMMRKDGGQDFSDRLITLCLLVLGGATLLCLAATPWIIGALTKDGAGDDFMSLTTTMAYLCLPQLFFYGLYSVLGQVLNARGNFLAYAWAPAWANVIQIVGLVWFIWQWGQQPTASTWTTEMILVLGLTTTLGIAVQGLSLLMPLRKTGFRYRPRFGWRGYGFAEMSKMTGWTVAALVISQFYGFVSTRVMSPGESLGQSVPGNGVQALAYSLYILPHSIITTSVVTALFPAMSRAHEEGDVAGMRRRVLSGMSTPAVLLLPAAAAFIALGRPMAATLFPGIRYDPSRGIDEPGSVALVLALMAFGLLPFGITAVKQRYCFARGDGWMNFWLVALMTAVNLSACAVAVWVSPPEYVVATVAGGATLANIVAATAFLLVARRQLGGLGLTVVTRLWARLVVASTLAGLAAWGAASLVADPASEWLLQGVSLAVGGLVLGVVFLVVARLMRIREVDDMLAPVLRRLPLAR</sequence>
<dbReference type="GO" id="GO:0008360">
    <property type="term" value="P:regulation of cell shape"/>
    <property type="evidence" value="ECO:0007669"/>
    <property type="project" value="UniProtKB-KW"/>
</dbReference>
<evidence type="ECO:0000256" key="4">
    <source>
        <dbReference type="ARBA" id="ARBA00022960"/>
    </source>
</evidence>
<dbReference type="Pfam" id="PF03023">
    <property type="entry name" value="MurJ"/>
    <property type="match status" value="1"/>
</dbReference>
<evidence type="ECO:0000256" key="8">
    <source>
        <dbReference type="SAM" id="MobiDB-lite"/>
    </source>
</evidence>
<dbReference type="PRINTS" id="PR01806">
    <property type="entry name" value="VIRFACTRMVIN"/>
</dbReference>
<feature type="transmembrane region" description="Helical" evidence="9">
    <location>
        <begin position="424"/>
        <end position="446"/>
    </location>
</feature>
<dbReference type="Proteomes" id="UP000030013">
    <property type="component" value="Unassembled WGS sequence"/>
</dbReference>
<dbReference type="AlphaFoldDB" id="A0A0A0JZW3"/>
<evidence type="ECO:0000256" key="1">
    <source>
        <dbReference type="ARBA" id="ARBA00004651"/>
    </source>
</evidence>
<evidence type="ECO:0000256" key="9">
    <source>
        <dbReference type="SAM" id="Phobius"/>
    </source>
</evidence>
<accession>A0A0A0JZW3</accession>
<dbReference type="InterPro" id="IPR004268">
    <property type="entry name" value="MurJ"/>
</dbReference>
<gene>
    <name evidence="10" type="ORF">N801_18535</name>
</gene>
<feature type="transmembrane region" description="Helical" evidence="9">
    <location>
        <begin position="520"/>
        <end position="541"/>
    </location>
</feature>
<feature type="transmembrane region" description="Helical" evidence="9">
    <location>
        <begin position="112"/>
        <end position="135"/>
    </location>
</feature>
<keyword evidence="4" id="KW-0133">Cell shape</keyword>
<comment type="subcellular location">
    <subcellularLocation>
        <location evidence="1">Cell membrane</location>
        <topology evidence="1">Multi-pass membrane protein</topology>
    </subcellularLocation>
</comment>
<feature type="transmembrane region" description="Helical" evidence="9">
    <location>
        <begin position="392"/>
        <end position="412"/>
    </location>
</feature>
<keyword evidence="2" id="KW-1003">Cell membrane</keyword>
<dbReference type="InterPro" id="IPR051050">
    <property type="entry name" value="Lipid_II_flippase_MurJ/MviN"/>
</dbReference>
<dbReference type="PANTHER" id="PTHR47019:SF1">
    <property type="entry name" value="LIPID II FLIPPASE MURJ"/>
    <property type="match status" value="1"/>
</dbReference>
<feature type="transmembrane region" description="Helical" evidence="9">
    <location>
        <begin position="77"/>
        <end position="100"/>
    </location>
</feature>
<keyword evidence="11" id="KW-1185">Reference proteome</keyword>
<reference evidence="10 11" key="1">
    <citation type="submission" date="2013-08" db="EMBL/GenBank/DDBJ databases">
        <title>The genome sequence of Knoellia aerolata.</title>
        <authorList>
            <person name="Zhu W."/>
            <person name="Wang G."/>
        </authorList>
    </citation>
    <scope>NUCLEOTIDE SEQUENCE [LARGE SCALE GENOMIC DNA]</scope>
    <source>
        <strain evidence="10 11">DSM 18566</strain>
    </source>
</reference>
<dbReference type="PANTHER" id="PTHR47019">
    <property type="entry name" value="LIPID II FLIPPASE MURJ"/>
    <property type="match status" value="1"/>
</dbReference>
<keyword evidence="3 9" id="KW-0812">Transmembrane</keyword>
<feature type="transmembrane region" description="Helical" evidence="9">
    <location>
        <begin position="147"/>
        <end position="171"/>
    </location>
</feature>
<dbReference type="GO" id="GO:0005886">
    <property type="term" value="C:plasma membrane"/>
    <property type="evidence" value="ECO:0007669"/>
    <property type="project" value="UniProtKB-SubCell"/>
</dbReference>
<feature type="transmembrane region" description="Helical" evidence="9">
    <location>
        <begin position="495"/>
        <end position="514"/>
    </location>
</feature>
<comment type="caution">
    <text evidence="10">The sequence shown here is derived from an EMBL/GenBank/DDBJ whole genome shotgun (WGS) entry which is preliminary data.</text>
</comment>
<feature type="transmembrane region" description="Helical" evidence="9">
    <location>
        <begin position="219"/>
        <end position="242"/>
    </location>
</feature>
<proteinExistence type="predicted"/>
<evidence type="ECO:0000256" key="7">
    <source>
        <dbReference type="ARBA" id="ARBA00023136"/>
    </source>
</evidence>
<feature type="transmembrane region" description="Helical" evidence="9">
    <location>
        <begin position="46"/>
        <end position="65"/>
    </location>
</feature>
<feature type="region of interest" description="Disordered" evidence="8">
    <location>
        <begin position="1"/>
        <end position="24"/>
    </location>
</feature>
<feature type="compositionally biased region" description="Low complexity" evidence="8">
    <location>
        <begin position="14"/>
        <end position="24"/>
    </location>
</feature>
<dbReference type="EMBL" id="AVPL01000015">
    <property type="protein sequence ID" value="KGN41612.1"/>
    <property type="molecule type" value="Genomic_DNA"/>
</dbReference>
<evidence type="ECO:0000256" key="5">
    <source>
        <dbReference type="ARBA" id="ARBA00022984"/>
    </source>
</evidence>
<dbReference type="GO" id="GO:0034204">
    <property type="term" value="P:lipid translocation"/>
    <property type="evidence" value="ECO:0007669"/>
    <property type="project" value="TreeGrafter"/>
</dbReference>
<feature type="transmembrane region" description="Helical" evidence="9">
    <location>
        <begin position="183"/>
        <end position="204"/>
    </location>
</feature>
<keyword evidence="5" id="KW-0573">Peptidoglycan synthesis</keyword>
<organism evidence="10 11">
    <name type="scientific">Knoellia aerolata DSM 18566</name>
    <dbReference type="NCBI Taxonomy" id="1385519"/>
    <lineage>
        <taxon>Bacteria</taxon>
        <taxon>Bacillati</taxon>
        <taxon>Actinomycetota</taxon>
        <taxon>Actinomycetes</taxon>
        <taxon>Micrococcales</taxon>
        <taxon>Intrasporangiaceae</taxon>
        <taxon>Knoellia</taxon>
    </lineage>
</organism>
<evidence type="ECO:0000313" key="10">
    <source>
        <dbReference type="EMBL" id="KGN41612.1"/>
    </source>
</evidence>
<dbReference type="OrthoDB" id="9786339at2"/>
<dbReference type="eggNOG" id="COG0728">
    <property type="taxonomic scope" value="Bacteria"/>
</dbReference>
<dbReference type="GO" id="GO:0009252">
    <property type="term" value="P:peptidoglycan biosynthetic process"/>
    <property type="evidence" value="ECO:0007669"/>
    <property type="project" value="UniProtKB-KW"/>
</dbReference>
<evidence type="ECO:0000256" key="3">
    <source>
        <dbReference type="ARBA" id="ARBA00022692"/>
    </source>
</evidence>
<feature type="transmembrane region" description="Helical" evidence="9">
    <location>
        <begin position="452"/>
        <end position="475"/>
    </location>
</feature>